<accession>A0ABU7P834</accession>
<dbReference type="Proteomes" id="UP001344658">
    <property type="component" value="Unassembled WGS sequence"/>
</dbReference>
<keyword evidence="3" id="KW-1185">Reference proteome</keyword>
<keyword evidence="1" id="KW-0732">Signal</keyword>
<comment type="caution">
    <text evidence="2">The sequence shown here is derived from an EMBL/GenBank/DDBJ whole genome shotgun (WGS) entry which is preliminary data.</text>
</comment>
<dbReference type="EMBL" id="JAZEWV010000002">
    <property type="protein sequence ID" value="MEE4541237.1"/>
    <property type="molecule type" value="Genomic_DNA"/>
</dbReference>
<name>A0ABU7P834_9ACTN</name>
<protein>
    <recommendedName>
        <fullName evidence="4">Secreted protein</fullName>
    </recommendedName>
</protein>
<evidence type="ECO:0000313" key="3">
    <source>
        <dbReference type="Proteomes" id="UP001344658"/>
    </source>
</evidence>
<feature type="chain" id="PRO_5046119756" description="Secreted protein" evidence="1">
    <location>
        <begin position="26"/>
        <end position="195"/>
    </location>
</feature>
<gene>
    <name evidence="2" type="ORF">V2S66_04555</name>
</gene>
<evidence type="ECO:0000313" key="2">
    <source>
        <dbReference type="EMBL" id="MEE4541237.1"/>
    </source>
</evidence>
<evidence type="ECO:0000256" key="1">
    <source>
        <dbReference type="SAM" id="SignalP"/>
    </source>
</evidence>
<sequence length="195" mass="18798">MRTHRITGVVVSLALVGGVTGGVLAASSASAEAPHHAIRTSRPVAAAADRATIIAQARTLGGVGHVATPVAKFVEDAVAGDAQAATLAKEADAAKASIAATREANTERTANRAARDAASDALTQLQTALDGLVKSLTDSLTGLLSAATGVVSGLVDTLSALLGGLLGAASDTASAAPSVAPSASAVPAVPVVPAA</sequence>
<dbReference type="RefSeq" id="WP_330793112.1">
    <property type="nucleotide sequence ID" value="NZ_JAZEWV010000002.1"/>
</dbReference>
<feature type="signal peptide" evidence="1">
    <location>
        <begin position="1"/>
        <end position="25"/>
    </location>
</feature>
<evidence type="ECO:0008006" key="4">
    <source>
        <dbReference type="Google" id="ProtNLM"/>
    </source>
</evidence>
<reference evidence="2 3" key="1">
    <citation type="submission" date="2023-12" db="EMBL/GenBank/DDBJ databases">
        <title>Streptomyces sp. V4-01.</title>
        <authorList>
            <person name="Somphong A."/>
            <person name="Phongsopitanun W."/>
        </authorList>
    </citation>
    <scope>NUCLEOTIDE SEQUENCE [LARGE SCALE GENOMIC DNA]</scope>
    <source>
        <strain evidence="2 3">V4-01</strain>
    </source>
</reference>
<proteinExistence type="predicted"/>
<organism evidence="2 3">
    <name type="scientific">Actinacidiphila polyblastidii</name>
    <dbReference type="NCBI Taxonomy" id="3110430"/>
    <lineage>
        <taxon>Bacteria</taxon>
        <taxon>Bacillati</taxon>
        <taxon>Actinomycetota</taxon>
        <taxon>Actinomycetes</taxon>
        <taxon>Kitasatosporales</taxon>
        <taxon>Streptomycetaceae</taxon>
        <taxon>Actinacidiphila</taxon>
    </lineage>
</organism>